<feature type="domain" description="NADPH-dependent FMN reductase-like" evidence="3">
    <location>
        <begin position="5"/>
        <end position="142"/>
    </location>
</feature>
<sequence>MERSVIIQGSSRSQGDTNKIVNYLATKTNSDVIDLYTKNIGHYDYDYKNEGDDFLGLITHIIENYDTIIFATPVYWYSMSGILKVFFDRISDLIRIHKTTGRKLRGKKMAMISCSNHDDLKNGFSMPFKASANYLGMHYLGDIHTYVESNTVNREVKIRIDDFVKTLNQYK</sequence>
<dbReference type="GO" id="GO:0016491">
    <property type="term" value="F:oxidoreductase activity"/>
    <property type="evidence" value="ECO:0007669"/>
    <property type="project" value="InterPro"/>
</dbReference>
<dbReference type="KEGG" id="fek:C1H87_20875"/>
<accession>A0A2K9PVE0</accession>
<evidence type="ECO:0000256" key="2">
    <source>
        <dbReference type="ARBA" id="ARBA00022643"/>
    </source>
</evidence>
<dbReference type="PANTHER" id="PTHR43278:SF4">
    <property type="entry name" value="NAD(P)H-DEPENDENT FMN-CONTAINING OXIDOREDUCTASE YWQN-RELATED"/>
    <property type="match status" value="1"/>
</dbReference>
<evidence type="ECO:0000259" key="3">
    <source>
        <dbReference type="Pfam" id="PF03358"/>
    </source>
</evidence>
<dbReference type="OrthoDB" id="9805976at2"/>
<keyword evidence="2" id="KW-0288">FMN</keyword>
<dbReference type="Proteomes" id="UP000235826">
    <property type="component" value="Chromosome"/>
</dbReference>
<keyword evidence="1" id="KW-0285">Flavoprotein</keyword>
<keyword evidence="5" id="KW-1185">Reference proteome</keyword>
<dbReference type="Pfam" id="PF03358">
    <property type="entry name" value="FMN_red"/>
    <property type="match status" value="1"/>
</dbReference>
<evidence type="ECO:0000313" key="5">
    <source>
        <dbReference type="Proteomes" id="UP000235826"/>
    </source>
</evidence>
<proteinExistence type="predicted"/>
<dbReference type="RefSeq" id="WP_102757676.1">
    <property type="nucleotide sequence ID" value="NZ_CP025791.1"/>
</dbReference>
<evidence type="ECO:0000256" key="1">
    <source>
        <dbReference type="ARBA" id="ARBA00022630"/>
    </source>
</evidence>
<gene>
    <name evidence="4" type="ORF">C1H87_20875</name>
</gene>
<dbReference type="InterPro" id="IPR051796">
    <property type="entry name" value="ISF_SsuE-like"/>
</dbReference>
<dbReference type="AlphaFoldDB" id="A0A2K9PVE0"/>
<dbReference type="PANTHER" id="PTHR43278">
    <property type="entry name" value="NAD(P)H-DEPENDENT FMN-CONTAINING OXIDOREDUCTASE YWQN-RELATED"/>
    <property type="match status" value="1"/>
</dbReference>
<protein>
    <submittedName>
        <fullName evidence="4">FMN reductase</fullName>
    </submittedName>
</protein>
<organism evidence="4 5">
    <name type="scientific">Flavivirga eckloniae</name>
    <dbReference type="NCBI Taxonomy" id="1803846"/>
    <lineage>
        <taxon>Bacteria</taxon>
        <taxon>Pseudomonadati</taxon>
        <taxon>Bacteroidota</taxon>
        <taxon>Flavobacteriia</taxon>
        <taxon>Flavobacteriales</taxon>
        <taxon>Flavobacteriaceae</taxon>
        <taxon>Flavivirga</taxon>
    </lineage>
</organism>
<dbReference type="EMBL" id="CP025791">
    <property type="protein sequence ID" value="AUP81033.1"/>
    <property type="molecule type" value="Genomic_DNA"/>
</dbReference>
<dbReference type="InterPro" id="IPR005025">
    <property type="entry name" value="FMN_Rdtase-like_dom"/>
</dbReference>
<dbReference type="Gene3D" id="3.40.50.360">
    <property type="match status" value="1"/>
</dbReference>
<reference evidence="4 5" key="1">
    <citation type="submission" date="2018-01" db="EMBL/GenBank/DDBJ databases">
        <title>Complete genome sequence of Flavivirga eckloniae ECD14 isolated from seaweed Ecklonia cava.</title>
        <authorList>
            <person name="Lee J.H."/>
            <person name="Baik K.S."/>
            <person name="Seong C.N."/>
        </authorList>
    </citation>
    <scope>NUCLEOTIDE SEQUENCE [LARGE SCALE GENOMIC DNA]</scope>
    <source>
        <strain evidence="4 5">ECD14</strain>
    </source>
</reference>
<evidence type="ECO:0000313" key="4">
    <source>
        <dbReference type="EMBL" id="AUP81033.1"/>
    </source>
</evidence>
<dbReference type="SUPFAM" id="SSF52218">
    <property type="entry name" value="Flavoproteins"/>
    <property type="match status" value="1"/>
</dbReference>
<name>A0A2K9PVE0_9FLAO</name>
<dbReference type="InterPro" id="IPR029039">
    <property type="entry name" value="Flavoprotein-like_sf"/>
</dbReference>